<dbReference type="Pfam" id="PF02817">
    <property type="entry name" value="E3_binding"/>
    <property type="match status" value="1"/>
</dbReference>
<dbReference type="InterPro" id="IPR000089">
    <property type="entry name" value="Biotin_lipoyl"/>
</dbReference>
<reference evidence="13 14" key="1">
    <citation type="journal article" date="2018" name="MBio">
        <title>Comparative Genomics Reveals the Core Gene Toolbox for the Fungus-Insect Symbiosis.</title>
        <authorList>
            <person name="Wang Y."/>
            <person name="Stata M."/>
            <person name="Wang W."/>
            <person name="Stajich J.E."/>
            <person name="White M.M."/>
            <person name="Moncalvo J.M."/>
        </authorList>
    </citation>
    <scope>NUCLEOTIDE SEQUENCE [LARGE SCALE GENOMIC DNA]</scope>
    <source>
        <strain evidence="13 14">SWE-8-4</strain>
    </source>
</reference>
<dbReference type="CDD" id="cd06849">
    <property type="entry name" value="lipoyl_domain"/>
    <property type="match status" value="1"/>
</dbReference>
<dbReference type="GO" id="GO:0005759">
    <property type="term" value="C:mitochondrial matrix"/>
    <property type="evidence" value="ECO:0007669"/>
    <property type="project" value="UniProtKB-SubCell"/>
</dbReference>
<comment type="caution">
    <text evidence="13">The sequence shown here is derived from an EMBL/GenBank/DDBJ whole genome shotgun (WGS) entry which is preliminary data.</text>
</comment>
<keyword evidence="14" id="KW-1185">Reference proteome</keyword>
<feature type="domain" description="Lipoyl-binding" evidence="11">
    <location>
        <begin position="44"/>
        <end position="119"/>
    </location>
</feature>
<comment type="cofactor">
    <cofactor evidence="1 9">
        <name>(R)-lipoate</name>
        <dbReference type="ChEBI" id="CHEBI:83088"/>
    </cofactor>
</comment>
<dbReference type="STRING" id="133385.A0A2T9YBK0"/>
<dbReference type="Pfam" id="PF00198">
    <property type="entry name" value="2-oxoacid_dh"/>
    <property type="match status" value="1"/>
</dbReference>
<dbReference type="GO" id="GO:0016407">
    <property type="term" value="F:acetyltransferase activity"/>
    <property type="evidence" value="ECO:0007669"/>
    <property type="project" value="TreeGrafter"/>
</dbReference>
<keyword evidence="4 9" id="KW-0808">Transferase</keyword>
<evidence type="ECO:0000256" key="10">
    <source>
        <dbReference type="SAM" id="MobiDB-lite"/>
    </source>
</evidence>
<dbReference type="FunFam" id="3.30.559.10:FF:000007">
    <property type="entry name" value="Dihydrolipoamide acetyltransferase component of pyruvate dehydrogenase complex"/>
    <property type="match status" value="1"/>
</dbReference>
<evidence type="ECO:0000259" key="12">
    <source>
        <dbReference type="PROSITE" id="PS51826"/>
    </source>
</evidence>
<evidence type="ECO:0000256" key="7">
    <source>
        <dbReference type="ARBA" id="ARBA00023128"/>
    </source>
</evidence>
<dbReference type="PANTHER" id="PTHR43178:SF5">
    <property type="entry name" value="LIPOAMIDE ACYLTRANSFERASE COMPONENT OF BRANCHED-CHAIN ALPHA-KETO ACID DEHYDROGENASE COMPLEX, MITOCHONDRIAL"/>
    <property type="match status" value="1"/>
</dbReference>
<dbReference type="Gene3D" id="4.10.320.10">
    <property type="entry name" value="E3-binding domain"/>
    <property type="match status" value="1"/>
</dbReference>
<dbReference type="Gene3D" id="2.40.50.100">
    <property type="match status" value="1"/>
</dbReference>
<dbReference type="Pfam" id="PF00364">
    <property type="entry name" value="Biotin_lipoyl"/>
    <property type="match status" value="1"/>
</dbReference>
<dbReference type="AlphaFoldDB" id="A0A2T9YBK0"/>
<dbReference type="GO" id="GO:0031405">
    <property type="term" value="F:lipoic acid binding"/>
    <property type="evidence" value="ECO:0007669"/>
    <property type="project" value="TreeGrafter"/>
</dbReference>
<evidence type="ECO:0000256" key="4">
    <source>
        <dbReference type="ARBA" id="ARBA00022679"/>
    </source>
</evidence>
<dbReference type="GO" id="GO:0045333">
    <property type="term" value="P:cellular respiration"/>
    <property type="evidence" value="ECO:0007669"/>
    <property type="project" value="UniProtKB-ARBA"/>
</dbReference>
<dbReference type="InterPro" id="IPR036625">
    <property type="entry name" value="E3-bd_dom_sf"/>
</dbReference>
<dbReference type="EMBL" id="MBFR01000303">
    <property type="protein sequence ID" value="PVU89695.1"/>
    <property type="molecule type" value="Genomic_DNA"/>
</dbReference>
<evidence type="ECO:0000256" key="1">
    <source>
        <dbReference type="ARBA" id="ARBA00001938"/>
    </source>
</evidence>
<dbReference type="InterPro" id="IPR004167">
    <property type="entry name" value="PSBD"/>
</dbReference>
<evidence type="ECO:0000259" key="11">
    <source>
        <dbReference type="PROSITE" id="PS50968"/>
    </source>
</evidence>
<dbReference type="OrthoDB" id="15567at2759"/>
<dbReference type="InterPro" id="IPR023213">
    <property type="entry name" value="CAT-like_dom_sf"/>
</dbReference>
<dbReference type="InterPro" id="IPR050743">
    <property type="entry name" value="2-oxoacid_DH_E2_comp"/>
</dbReference>
<dbReference type="InterPro" id="IPR011053">
    <property type="entry name" value="Single_hybrid_motif"/>
</dbReference>
<dbReference type="SUPFAM" id="SSF47005">
    <property type="entry name" value="Peripheral subunit-binding domain of 2-oxo acid dehydrogenase complex"/>
    <property type="match status" value="1"/>
</dbReference>
<dbReference type="Gene3D" id="3.30.559.10">
    <property type="entry name" value="Chloramphenicol acetyltransferase-like domain"/>
    <property type="match status" value="1"/>
</dbReference>
<accession>A0A2T9YBK0</accession>
<dbReference type="PROSITE" id="PS50968">
    <property type="entry name" value="BIOTINYL_LIPOYL"/>
    <property type="match status" value="1"/>
</dbReference>
<evidence type="ECO:0000256" key="9">
    <source>
        <dbReference type="RuleBase" id="RU003423"/>
    </source>
</evidence>
<sequence>MFKRLSVLPPRFNYSFSAISASKNTVVLSLFKRSFFASANSHKLVPYNLADIGEGITECEIIQWYVKVGDRLSQFDKVCEVQSDKATVEITSRFDGVIKELIYNENDIAPVGKPLLMIEIEDKNDAKEDLEVSSTKELSSDLNTQKSDNLSEASNTDRVSTKTCPNDSNNISQTSIANHEYYNKDVHSTPAVRFLAKDNNVDLRYVSPTGKSNRVTKEDVLNYINKSSNPSDSIEPDINLYKNYHISVNPSSASETIQNLSPVQKAMFNSMSASLSIPHFSFSDDIDVDSLINMRNELNLHLKKQVPIEKNDITKITFLPFFIKATSMSLLKYPILNARLSFPNDKESNNSSSPATQLVYHNYHNIGTAMDTPSGLLVPNIKNVESKSILQIAQELSDLQQLARNGQLTVDHMKGGTFTLSSVGNIGGTNLSPVIVSNQLCIGAFGKIKRVPTFKATTDPKTGVKSENVVASNILVSNWCADHRVVDGATLARFATLFKSYLESPAMMIANMK</sequence>
<keyword evidence="8 9" id="KW-0012">Acyltransferase</keyword>
<feature type="region of interest" description="Disordered" evidence="10">
    <location>
        <begin position="129"/>
        <end position="176"/>
    </location>
</feature>
<dbReference type="PANTHER" id="PTHR43178">
    <property type="entry name" value="DIHYDROLIPOAMIDE ACETYLTRANSFERASE COMPONENT OF PYRUVATE DEHYDROGENASE COMPLEX"/>
    <property type="match status" value="1"/>
</dbReference>
<keyword evidence="7" id="KW-0496">Mitochondrion</keyword>
<dbReference type="Proteomes" id="UP000245383">
    <property type="component" value="Unassembled WGS sequence"/>
</dbReference>
<evidence type="ECO:0000256" key="2">
    <source>
        <dbReference type="ARBA" id="ARBA00004305"/>
    </source>
</evidence>
<evidence type="ECO:0000313" key="14">
    <source>
        <dbReference type="Proteomes" id="UP000245383"/>
    </source>
</evidence>
<evidence type="ECO:0000256" key="5">
    <source>
        <dbReference type="ARBA" id="ARBA00022823"/>
    </source>
</evidence>
<dbReference type="SUPFAM" id="SSF51230">
    <property type="entry name" value="Single hybrid motif"/>
    <property type="match status" value="1"/>
</dbReference>
<name>A0A2T9YBK0_9FUNG</name>
<dbReference type="InterPro" id="IPR003016">
    <property type="entry name" value="2-oxoA_DH_lipoyl-BS"/>
</dbReference>
<evidence type="ECO:0000256" key="8">
    <source>
        <dbReference type="ARBA" id="ARBA00023315"/>
    </source>
</evidence>
<dbReference type="SUPFAM" id="SSF52777">
    <property type="entry name" value="CoA-dependent acyltransferases"/>
    <property type="match status" value="1"/>
</dbReference>
<feature type="compositionally biased region" description="Polar residues" evidence="10">
    <location>
        <begin position="132"/>
        <end position="176"/>
    </location>
</feature>
<dbReference type="PROSITE" id="PS51826">
    <property type="entry name" value="PSBD"/>
    <property type="match status" value="1"/>
</dbReference>
<organism evidence="13 14">
    <name type="scientific">Smittium simulii</name>
    <dbReference type="NCBI Taxonomy" id="133385"/>
    <lineage>
        <taxon>Eukaryota</taxon>
        <taxon>Fungi</taxon>
        <taxon>Fungi incertae sedis</taxon>
        <taxon>Zoopagomycota</taxon>
        <taxon>Kickxellomycotina</taxon>
        <taxon>Harpellomycetes</taxon>
        <taxon>Harpellales</taxon>
        <taxon>Legeriomycetaceae</taxon>
        <taxon>Smittium</taxon>
    </lineage>
</organism>
<evidence type="ECO:0000313" key="13">
    <source>
        <dbReference type="EMBL" id="PVU89695.1"/>
    </source>
</evidence>
<dbReference type="EC" id="2.3.1.-" evidence="9"/>
<evidence type="ECO:0000256" key="3">
    <source>
        <dbReference type="ARBA" id="ARBA00007317"/>
    </source>
</evidence>
<keyword evidence="6" id="KW-0809">Transit peptide</keyword>
<proteinExistence type="inferred from homology"/>
<dbReference type="PROSITE" id="PS00189">
    <property type="entry name" value="LIPOYL"/>
    <property type="match status" value="1"/>
</dbReference>
<dbReference type="FunFam" id="2.40.50.100:FF:000013">
    <property type="entry name" value="Dihydrolipoamide acetyltransferase component of pyruvate dehydrogenase complex"/>
    <property type="match status" value="1"/>
</dbReference>
<comment type="similarity">
    <text evidence="3 9">Belongs to the 2-oxoacid dehydrogenase family.</text>
</comment>
<evidence type="ECO:0000256" key="6">
    <source>
        <dbReference type="ARBA" id="ARBA00022946"/>
    </source>
</evidence>
<feature type="domain" description="Peripheral subunit-binding (PSBD)" evidence="12">
    <location>
        <begin position="187"/>
        <end position="224"/>
    </location>
</feature>
<gene>
    <name evidence="13" type="ORF">BB561_005214</name>
</gene>
<dbReference type="InterPro" id="IPR001078">
    <property type="entry name" value="2-oxoacid_DH_actylTfrase"/>
</dbReference>
<protein>
    <recommendedName>
        <fullName evidence="9">Dihydrolipoamide acetyltransferase component of pyruvate dehydrogenase complex</fullName>
        <ecNumber evidence="9">2.3.1.-</ecNumber>
    </recommendedName>
</protein>
<keyword evidence="5 9" id="KW-0450">Lipoyl</keyword>
<comment type="subcellular location">
    <subcellularLocation>
        <location evidence="2">Mitochondrion matrix</location>
    </subcellularLocation>
</comment>